<feature type="compositionally biased region" description="Pro residues" evidence="1">
    <location>
        <begin position="400"/>
        <end position="409"/>
    </location>
</feature>
<dbReference type="Pfam" id="PF00004">
    <property type="entry name" value="AAA"/>
    <property type="match status" value="2"/>
</dbReference>
<feature type="region of interest" description="Disordered" evidence="1">
    <location>
        <begin position="549"/>
        <end position="568"/>
    </location>
</feature>
<feature type="compositionally biased region" description="Basic and acidic residues" evidence="1">
    <location>
        <begin position="468"/>
        <end position="480"/>
    </location>
</feature>
<keyword evidence="3" id="KW-0378">Hydrolase</keyword>
<evidence type="ECO:0000256" key="1">
    <source>
        <dbReference type="SAM" id="MobiDB-lite"/>
    </source>
</evidence>
<dbReference type="Proteomes" id="UP001390339">
    <property type="component" value="Unassembled WGS sequence"/>
</dbReference>
<dbReference type="SMART" id="SM00382">
    <property type="entry name" value="AAA"/>
    <property type="match status" value="2"/>
</dbReference>
<feature type="region of interest" description="Disordered" evidence="1">
    <location>
        <begin position="392"/>
        <end position="497"/>
    </location>
</feature>
<evidence type="ECO:0000259" key="2">
    <source>
        <dbReference type="SMART" id="SM00382"/>
    </source>
</evidence>
<dbReference type="GO" id="GO:0016787">
    <property type="term" value="F:hydrolase activity"/>
    <property type="evidence" value="ECO:0007669"/>
    <property type="project" value="UniProtKB-KW"/>
</dbReference>
<keyword evidence="4" id="KW-1185">Reference proteome</keyword>
<accession>A0ABR2JBU3</accession>
<dbReference type="PANTHER" id="PTHR46411:SF2">
    <property type="entry name" value="AAA+ ATPASE DOMAIN-CONTAINING PROTEIN"/>
    <property type="match status" value="1"/>
</dbReference>
<feature type="compositionally biased region" description="Basic residues" evidence="1">
    <location>
        <begin position="482"/>
        <end position="491"/>
    </location>
</feature>
<feature type="region of interest" description="Disordered" evidence="1">
    <location>
        <begin position="1319"/>
        <end position="1464"/>
    </location>
</feature>
<comment type="caution">
    <text evidence="3">The sequence shown here is derived from an EMBL/GenBank/DDBJ whole genome shotgun (WGS) entry which is preliminary data.</text>
</comment>
<protein>
    <submittedName>
        <fullName evidence="3">P-loop containing nucleoside triphosphate hydrolase protein</fullName>
    </submittedName>
</protein>
<feature type="domain" description="AAA+ ATPase" evidence="2">
    <location>
        <begin position="149"/>
        <end position="275"/>
    </location>
</feature>
<dbReference type="Gene3D" id="3.40.50.300">
    <property type="entry name" value="P-loop containing nucleotide triphosphate hydrolases"/>
    <property type="match status" value="2"/>
</dbReference>
<gene>
    <name evidence="3" type="ORF">PGQ11_005572</name>
</gene>
<sequence>MWRNSRYMSYDGECLTRTKKRISDHIIVGGADETEELSKTHCWTFNWVSPSDITSPSDPLRAVEGMESPLKAPTTEQLLIMSPCLCAFFLSSNTWIPISVDNIRPLDLHHDMAAPVIDEDKLKPINSVVEFNTHNNALRASVPLRNRGNGVVILLHGAPGLGKTYTVEYISNKTRRPLVVLNELQQNKSRGNMEQILTKWFALGEKWNAIFLIDNCEEIFDFHAKDKRRDAPQQALRRALKLFNGLLFLTTNRIGGMDDRLSSFIDLMIHLEKFDFVGRRKIWHALEERFCSKDERIILSRSATTFMLHSAPQIEFNGHEMNQCFKTAIALATSVPRQQDSEDGDIVTIETEHLKEAMNLIYEFRQYIASIHGDEAARALKWEFRNDNFEYGNRAQFPGRLPPLPPPLGFPGARTHYPVPPQMRQYADTDRSFGDRPSSPPPKSQDPHRDASHSNNSGDSSPCSDDDASAKSKMRPDPSPKLRAKSSKKAPRPLTSGDDWNLCIPELNFVRWDDFQTAAFNSPKLFRKKEFHAVDVLVGEPMVRMESVSTTRRRRNMTPRSASPVGETVADVDADEAPLPERIRINSPALFRAITDINIAKRCPGPVLLFRPFRILVYYEQDLREWATKQEKLIGECAAKGTESGSDDDEDYEKKLYAGLQDMRCLLSFIDNFIKKRQQYIASNRCEYVTFSILPFLYNPGDFVIDKEERRAFQVFRVYSLPHRMLTRPAFWTDETFAKFDNNPFVVYCKFLDANGTHIGPVSSFFIWNRFEGKRKITSFEIYPFQYSKHTGLRNLLIERGKVFLEVAGTKHMHYSGLSIDTREEIDSQVVIDFEEALDRFPRWASNFAPFWGESLESFAEDNDFSDESDEDISRIVDAQKKSKKTTCVRECCTDEYTIDDRYLEKRMEEEFTFDQLKKAASVASSASATVSLQTPTIPLSLSATPLTFAKKSLRDVVNDGTITDDDFLILPFRVFGFVLRSRKWHKLDLENISEVAILGEGEGLDQLVLPSGHLDMVKSMIRQHFREKTLATMNSGKLDVVRGKGRGLIMLLHGVPGVGKTSTAECVADSFRRPLFQITSGDLGSTAEEVEETLEENFNLANRWNSILLIDEADVFLGERTREDFVRNSLVAVFLRMMEYYAGVLFLTTNRVGVFDEAFTSRIHISLYYPPLERDATLQIFEKNWERIKSRYEKNNRKLEIKTPEITQFALDYFDSNKEGRWNGRQIRNAFQSALALAELDALGTDDLLDDRDHGRTVVLGKKNFETVAHAYKGFLDYLKQVYGADFGRRARENLWRYDAFGIPKAPNALTTRLKVAEPGPSALSPSRVPPGPGPQQAWVPAGPPQPQAGYGYREPQPPSSYYQPQQPPPPHPPQHQHPQPQYYAERYEHRDQRPRYMPSQDPYAPPAAPQDRFTAPALDPYAQGAERYTAGPERIPPTPVQSYRTNTPRESDFHGREADNPR</sequence>
<dbReference type="EMBL" id="JAPCWZ010000003">
    <property type="protein sequence ID" value="KAK8875058.1"/>
    <property type="molecule type" value="Genomic_DNA"/>
</dbReference>
<evidence type="ECO:0000313" key="3">
    <source>
        <dbReference type="EMBL" id="KAK8875058.1"/>
    </source>
</evidence>
<feature type="compositionally biased region" description="Low complexity" evidence="1">
    <location>
        <begin position="453"/>
        <end position="463"/>
    </location>
</feature>
<dbReference type="Pfam" id="PF23232">
    <property type="entry name" value="AAA_lid_13"/>
    <property type="match status" value="2"/>
</dbReference>
<feature type="compositionally biased region" description="Basic and acidic residues" evidence="1">
    <location>
        <begin position="1449"/>
        <end position="1464"/>
    </location>
</feature>
<feature type="domain" description="AAA+ ATPase" evidence="2">
    <location>
        <begin position="1047"/>
        <end position="1174"/>
    </location>
</feature>
<dbReference type="InterPro" id="IPR056599">
    <property type="entry name" value="AAA_lid_fung"/>
</dbReference>
<feature type="compositionally biased region" description="Pro residues" evidence="1">
    <location>
        <begin position="1367"/>
        <end position="1377"/>
    </location>
</feature>
<dbReference type="InterPro" id="IPR054289">
    <property type="entry name" value="DUF7025"/>
</dbReference>
<dbReference type="Pfam" id="PF22942">
    <property type="entry name" value="DUF7025"/>
    <property type="match status" value="1"/>
</dbReference>
<dbReference type="SUPFAM" id="SSF52540">
    <property type="entry name" value="P-loop containing nucleoside triphosphate hydrolases"/>
    <property type="match status" value="2"/>
</dbReference>
<dbReference type="InterPro" id="IPR003959">
    <property type="entry name" value="ATPase_AAA_core"/>
</dbReference>
<name>A0ABR2JBU3_9PEZI</name>
<dbReference type="PANTHER" id="PTHR46411">
    <property type="entry name" value="FAMILY ATPASE, PUTATIVE-RELATED"/>
    <property type="match status" value="1"/>
</dbReference>
<organism evidence="3 4">
    <name type="scientific">Apiospora arundinis</name>
    <dbReference type="NCBI Taxonomy" id="335852"/>
    <lineage>
        <taxon>Eukaryota</taxon>
        <taxon>Fungi</taxon>
        <taxon>Dikarya</taxon>
        <taxon>Ascomycota</taxon>
        <taxon>Pezizomycotina</taxon>
        <taxon>Sordariomycetes</taxon>
        <taxon>Xylariomycetidae</taxon>
        <taxon>Amphisphaeriales</taxon>
        <taxon>Apiosporaceae</taxon>
        <taxon>Apiospora</taxon>
    </lineage>
</organism>
<dbReference type="InterPro" id="IPR003593">
    <property type="entry name" value="AAA+_ATPase"/>
</dbReference>
<proteinExistence type="predicted"/>
<dbReference type="InterPro" id="IPR027417">
    <property type="entry name" value="P-loop_NTPase"/>
</dbReference>
<feature type="compositionally biased region" description="Basic and acidic residues" evidence="1">
    <location>
        <begin position="1387"/>
        <end position="1396"/>
    </location>
</feature>
<reference evidence="3 4" key="1">
    <citation type="journal article" date="2024" name="IMA Fungus">
        <title>Apiospora arundinis, a panoply of carbohydrate-active enzymes and secondary metabolites.</title>
        <authorList>
            <person name="Sorensen T."/>
            <person name="Petersen C."/>
            <person name="Muurmann A.T."/>
            <person name="Christiansen J.V."/>
            <person name="Brundto M.L."/>
            <person name="Overgaard C.K."/>
            <person name="Boysen A.T."/>
            <person name="Wollenberg R.D."/>
            <person name="Larsen T.O."/>
            <person name="Sorensen J.L."/>
            <person name="Nielsen K.L."/>
            <person name="Sondergaard T.E."/>
        </authorList>
    </citation>
    <scope>NUCLEOTIDE SEQUENCE [LARGE SCALE GENOMIC DNA]</scope>
    <source>
        <strain evidence="3 4">AAU 773</strain>
    </source>
</reference>
<evidence type="ECO:0000313" key="4">
    <source>
        <dbReference type="Proteomes" id="UP001390339"/>
    </source>
</evidence>